<dbReference type="PANTHER" id="PTHR44858">
    <property type="entry name" value="TETRATRICOPEPTIDE REPEAT PROTEIN 6"/>
    <property type="match status" value="1"/>
</dbReference>
<dbReference type="RefSeq" id="WP_308731358.1">
    <property type="nucleotide sequence ID" value="NZ_JAJEQN010000008.1"/>
</dbReference>
<dbReference type="AlphaFoldDB" id="A0AAE3E2N3"/>
<evidence type="ECO:0000256" key="6">
    <source>
        <dbReference type="SAM" id="Phobius"/>
    </source>
</evidence>
<dbReference type="PROSITE" id="PS50005">
    <property type="entry name" value="TPR"/>
    <property type="match status" value="1"/>
</dbReference>
<evidence type="ECO:0000256" key="4">
    <source>
        <dbReference type="SAM" id="Coils"/>
    </source>
</evidence>
<feature type="compositionally biased region" description="Low complexity" evidence="5">
    <location>
        <begin position="471"/>
        <end position="522"/>
    </location>
</feature>
<evidence type="ECO:0000256" key="1">
    <source>
        <dbReference type="ARBA" id="ARBA00022737"/>
    </source>
</evidence>
<dbReference type="InterPro" id="IPR019734">
    <property type="entry name" value="TPR_rpt"/>
</dbReference>
<protein>
    <submittedName>
        <fullName evidence="7">Tetratricopeptide repeat protein</fullName>
    </submittedName>
</protein>
<keyword evidence="6" id="KW-1133">Transmembrane helix</keyword>
<dbReference type="InterPro" id="IPR011990">
    <property type="entry name" value="TPR-like_helical_dom_sf"/>
</dbReference>
<keyword evidence="4" id="KW-0175">Coiled coil</keyword>
<evidence type="ECO:0000256" key="2">
    <source>
        <dbReference type="ARBA" id="ARBA00022803"/>
    </source>
</evidence>
<accession>A0AAE3E2N3</accession>
<sequence>MKCYACNCRLSPDRDTCPKCGADIRLYRKIIYASNQYYNLGLARAKARDLTGAAECLRTSLQLYKKNISARNLLGLVYYEMGEAALALKEWVISKNLRHRGNIADDYIRDMRDNRQSLDSADHSIRKFNQALEYAKTGSKDMAVIQLKKVINVNPRMIKAYQLLALLYMEDQKYDQALDVIDRCLEIDRGNPGALSYKRELETTYKASKKKNSIGVAGELEREEVIIPVRMRDYGSYLAAAAYVLVGFLLSLGVLYYVIMPGKEAQLDEKSQAKIQQYEDKYASLNADITELEDKLEKLQNEKDQDAESYQHSSSESEQLVNAYQALLAVAKPFVEEDYAQAIDLYAALDANAVDDDTYKEMYQSIKEQMENHLNDRIFEKAIWKREHEGDRQAAIELCQKIIELDPSYSEAYFYVAVSAQELNQNDLAIDMYTQYIQRFPVGPQIQDARVNLNAIAPQVLRSLDAKPEVPNAAPEPAADPNAAEPAADPNAAEPAADPNAAADQNAAEPAADPNAAEPAAN</sequence>
<dbReference type="Pfam" id="PF13174">
    <property type="entry name" value="TPR_6"/>
    <property type="match status" value="1"/>
</dbReference>
<feature type="coiled-coil region" evidence="4">
    <location>
        <begin position="268"/>
        <end position="309"/>
    </location>
</feature>
<evidence type="ECO:0000313" key="7">
    <source>
        <dbReference type="EMBL" id="MCC2220934.1"/>
    </source>
</evidence>
<evidence type="ECO:0000313" key="8">
    <source>
        <dbReference type="Proteomes" id="UP001198200"/>
    </source>
</evidence>
<name>A0AAE3E2N3_9FIRM</name>
<dbReference type="SMART" id="SM00028">
    <property type="entry name" value="TPR"/>
    <property type="match status" value="5"/>
</dbReference>
<keyword evidence="6" id="KW-0472">Membrane</keyword>
<comment type="caution">
    <text evidence="7">The sequence shown here is derived from an EMBL/GenBank/DDBJ whole genome shotgun (WGS) entry which is preliminary data.</text>
</comment>
<keyword evidence="2 3" id="KW-0802">TPR repeat</keyword>
<gene>
    <name evidence="7" type="ORF">LKD48_04630</name>
</gene>
<dbReference type="SUPFAM" id="SSF48452">
    <property type="entry name" value="TPR-like"/>
    <property type="match status" value="2"/>
</dbReference>
<feature type="transmembrane region" description="Helical" evidence="6">
    <location>
        <begin position="237"/>
        <end position="259"/>
    </location>
</feature>
<dbReference type="EMBL" id="JAJEQN010000008">
    <property type="protein sequence ID" value="MCC2220934.1"/>
    <property type="molecule type" value="Genomic_DNA"/>
</dbReference>
<dbReference type="InterPro" id="IPR050498">
    <property type="entry name" value="Ycf3"/>
</dbReference>
<organism evidence="7 8">
    <name type="scientific">Anthropogastromicrobium aceti</name>
    <dbReference type="NCBI Taxonomy" id="2981768"/>
    <lineage>
        <taxon>Bacteria</taxon>
        <taxon>Bacillati</taxon>
        <taxon>Bacillota</taxon>
        <taxon>Clostridia</taxon>
        <taxon>Lachnospirales</taxon>
        <taxon>Lachnospiraceae</taxon>
        <taxon>Anthropogastromicrobium</taxon>
    </lineage>
</organism>
<dbReference type="Gene3D" id="1.25.40.10">
    <property type="entry name" value="Tetratricopeptide repeat domain"/>
    <property type="match status" value="3"/>
</dbReference>
<reference evidence="7 8" key="1">
    <citation type="submission" date="2021-10" db="EMBL/GenBank/DDBJ databases">
        <title>Anaerobic single-cell dispensing facilitates the cultivation of human gut bacteria.</title>
        <authorList>
            <person name="Afrizal A."/>
        </authorList>
    </citation>
    <scope>NUCLEOTIDE SEQUENCE [LARGE SCALE GENOMIC DNA]</scope>
    <source>
        <strain evidence="7 8">CLA-AA-H224</strain>
    </source>
</reference>
<proteinExistence type="predicted"/>
<keyword evidence="8" id="KW-1185">Reference proteome</keyword>
<keyword evidence="1" id="KW-0677">Repeat</keyword>
<feature type="repeat" description="TPR" evidence="3">
    <location>
        <begin position="158"/>
        <end position="191"/>
    </location>
</feature>
<dbReference type="Pfam" id="PF13181">
    <property type="entry name" value="TPR_8"/>
    <property type="match status" value="1"/>
</dbReference>
<dbReference type="Proteomes" id="UP001198200">
    <property type="component" value="Unassembled WGS sequence"/>
</dbReference>
<evidence type="ECO:0000256" key="3">
    <source>
        <dbReference type="PROSITE-ProRule" id="PRU00339"/>
    </source>
</evidence>
<evidence type="ECO:0000256" key="5">
    <source>
        <dbReference type="SAM" id="MobiDB-lite"/>
    </source>
</evidence>
<keyword evidence="6" id="KW-0812">Transmembrane</keyword>
<dbReference type="PANTHER" id="PTHR44858:SF1">
    <property type="entry name" value="UDP-N-ACETYLGLUCOSAMINE--PEPTIDE N-ACETYLGLUCOSAMINYLTRANSFERASE SPINDLY-RELATED"/>
    <property type="match status" value="1"/>
</dbReference>
<feature type="region of interest" description="Disordered" evidence="5">
    <location>
        <begin position="468"/>
        <end position="522"/>
    </location>
</feature>